<dbReference type="Proteomes" id="UP001140949">
    <property type="component" value="Unassembled WGS sequence"/>
</dbReference>
<dbReference type="AlphaFoldDB" id="A0AAX6I9E4"/>
<gene>
    <name evidence="1" type="ORF">M6B38_268610</name>
</gene>
<comment type="caution">
    <text evidence="1">The sequence shown here is derived from an EMBL/GenBank/DDBJ whole genome shotgun (WGS) entry which is preliminary data.</text>
</comment>
<proteinExistence type="predicted"/>
<accession>A0AAX6I9E4</accession>
<sequence length="117" mass="12949">MSVMSNTRTAFAKSYLAHACSPYHPTISLGNHHRRHNHHHHSHCKVHSICDRVMSIQFIKSSTVPIYSSTLSCSIHRTRTAHRNPKIKPPPTLLAAVDVASLAPSVINTLLPSGRSE</sequence>
<name>A0AAX6I9E4_IRIPA</name>
<protein>
    <submittedName>
        <fullName evidence="1">Extensin</fullName>
    </submittedName>
</protein>
<organism evidence="1 2">
    <name type="scientific">Iris pallida</name>
    <name type="common">Sweet iris</name>
    <dbReference type="NCBI Taxonomy" id="29817"/>
    <lineage>
        <taxon>Eukaryota</taxon>
        <taxon>Viridiplantae</taxon>
        <taxon>Streptophyta</taxon>
        <taxon>Embryophyta</taxon>
        <taxon>Tracheophyta</taxon>
        <taxon>Spermatophyta</taxon>
        <taxon>Magnoliopsida</taxon>
        <taxon>Liliopsida</taxon>
        <taxon>Asparagales</taxon>
        <taxon>Iridaceae</taxon>
        <taxon>Iridoideae</taxon>
        <taxon>Irideae</taxon>
        <taxon>Iris</taxon>
    </lineage>
</organism>
<evidence type="ECO:0000313" key="2">
    <source>
        <dbReference type="Proteomes" id="UP001140949"/>
    </source>
</evidence>
<reference evidence="1" key="2">
    <citation type="submission" date="2023-04" db="EMBL/GenBank/DDBJ databases">
        <authorList>
            <person name="Bruccoleri R.E."/>
            <person name="Oakeley E.J."/>
            <person name="Faust A.-M."/>
            <person name="Dessus-Babus S."/>
            <person name="Altorfer M."/>
            <person name="Burckhardt D."/>
            <person name="Oertli M."/>
            <person name="Naumann U."/>
            <person name="Petersen F."/>
            <person name="Wong J."/>
        </authorList>
    </citation>
    <scope>NUCLEOTIDE SEQUENCE</scope>
    <source>
        <strain evidence="1">GSM-AAB239-AS_SAM_17_03QT</strain>
        <tissue evidence="1">Leaf</tissue>
    </source>
</reference>
<evidence type="ECO:0000313" key="1">
    <source>
        <dbReference type="EMBL" id="KAJ6849872.1"/>
    </source>
</evidence>
<reference evidence="1" key="1">
    <citation type="journal article" date="2023" name="GigaByte">
        <title>Genome assembly of the bearded iris, Iris pallida Lam.</title>
        <authorList>
            <person name="Bruccoleri R.E."/>
            <person name="Oakeley E.J."/>
            <person name="Faust A.M.E."/>
            <person name="Altorfer M."/>
            <person name="Dessus-Babus S."/>
            <person name="Burckhardt D."/>
            <person name="Oertli M."/>
            <person name="Naumann U."/>
            <person name="Petersen F."/>
            <person name="Wong J."/>
        </authorList>
    </citation>
    <scope>NUCLEOTIDE SEQUENCE</scope>
    <source>
        <strain evidence="1">GSM-AAB239-AS_SAM_17_03QT</strain>
    </source>
</reference>
<keyword evidence="2" id="KW-1185">Reference proteome</keyword>
<dbReference type="EMBL" id="JANAVB010003398">
    <property type="protein sequence ID" value="KAJ6849872.1"/>
    <property type="molecule type" value="Genomic_DNA"/>
</dbReference>